<gene>
    <name evidence="1" type="ORF">ACH4GP_34235</name>
</gene>
<comment type="caution">
    <text evidence="1">The sequence shown here is derived from an EMBL/GenBank/DDBJ whole genome shotgun (WGS) entry which is preliminary data.</text>
</comment>
<evidence type="ECO:0000313" key="1">
    <source>
        <dbReference type="EMBL" id="MFH8589378.1"/>
    </source>
</evidence>
<evidence type="ECO:0000313" key="2">
    <source>
        <dbReference type="Proteomes" id="UP001610990"/>
    </source>
</evidence>
<reference evidence="1 2" key="1">
    <citation type="submission" date="2024-10" db="EMBL/GenBank/DDBJ databases">
        <title>The Natural Products Discovery Center: Release of the First 8490 Sequenced Strains for Exploring Actinobacteria Biosynthetic Diversity.</title>
        <authorList>
            <person name="Kalkreuter E."/>
            <person name="Kautsar S.A."/>
            <person name="Yang D."/>
            <person name="Bader C.D."/>
            <person name="Teijaro C.N."/>
            <person name="Fluegel L."/>
            <person name="Davis C.M."/>
            <person name="Simpson J.R."/>
            <person name="Lauterbach L."/>
            <person name="Steele A.D."/>
            <person name="Gui C."/>
            <person name="Meng S."/>
            <person name="Li G."/>
            <person name="Viehrig K."/>
            <person name="Ye F."/>
            <person name="Su P."/>
            <person name="Kiefer A.F."/>
            <person name="Nichols A."/>
            <person name="Cepeda A.J."/>
            <person name="Yan W."/>
            <person name="Fan B."/>
            <person name="Jiang Y."/>
            <person name="Adhikari A."/>
            <person name="Zheng C.-J."/>
            <person name="Schuster L."/>
            <person name="Cowan T.M."/>
            <person name="Smanski M.J."/>
            <person name="Chevrette M.G."/>
            <person name="De Carvalho L.P.S."/>
            <person name="Shen B."/>
        </authorList>
    </citation>
    <scope>NUCLEOTIDE SEQUENCE [LARGE SCALE GENOMIC DNA]</scope>
    <source>
        <strain evidence="1 2">NPDC018013</strain>
    </source>
</reference>
<dbReference type="Proteomes" id="UP001610990">
    <property type="component" value="Unassembled WGS sequence"/>
</dbReference>
<dbReference type="EMBL" id="JBIRGH010000031">
    <property type="protein sequence ID" value="MFH8589378.1"/>
    <property type="molecule type" value="Genomic_DNA"/>
</dbReference>
<organism evidence="1 2">
    <name type="scientific">Streptomyces celluloflavus</name>
    <dbReference type="NCBI Taxonomy" id="58344"/>
    <lineage>
        <taxon>Bacteria</taxon>
        <taxon>Bacillati</taxon>
        <taxon>Actinomycetota</taxon>
        <taxon>Actinomycetes</taxon>
        <taxon>Kitasatosporales</taxon>
        <taxon>Streptomycetaceae</taxon>
        <taxon>Streptomyces</taxon>
    </lineage>
</organism>
<sequence>MTIEKIPAITDITASQETSGERAGGVEGSMDVVVAVDMNPVLEWGIT</sequence>
<proteinExistence type="predicted"/>
<protein>
    <submittedName>
        <fullName evidence="1">Uncharacterized protein</fullName>
    </submittedName>
</protein>
<dbReference type="RefSeq" id="WP_367435465.1">
    <property type="nucleotide sequence ID" value="NZ_CP108413.1"/>
</dbReference>
<name>A0ABW7RPM4_9ACTN</name>
<accession>A0ABW7RPM4</accession>
<keyword evidence="2" id="KW-1185">Reference proteome</keyword>